<dbReference type="Proteomes" id="UP000186341">
    <property type="component" value="Unassembled WGS sequence"/>
</dbReference>
<dbReference type="CDD" id="cd00383">
    <property type="entry name" value="trans_reg_C"/>
    <property type="match status" value="1"/>
</dbReference>
<dbReference type="GO" id="GO:0000160">
    <property type="term" value="P:phosphorelay signal transduction system"/>
    <property type="evidence" value="ECO:0007669"/>
    <property type="project" value="InterPro"/>
</dbReference>
<evidence type="ECO:0000259" key="3">
    <source>
        <dbReference type="PROSITE" id="PS51755"/>
    </source>
</evidence>
<keyword evidence="5" id="KW-1185">Reference proteome</keyword>
<dbReference type="InterPro" id="IPR036388">
    <property type="entry name" value="WH-like_DNA-bd_sf"/>
</dbReference>
<dbReference type="EMBL" id="MPJW01000022">
    <property type="protein sequence ID" value="OLU43132.1"/>
    <property type="molecule type" value="Genomic_DNA"/>
</dbReference>
<dbReference type="GO" id="GO:0006355">
    <property type="term" value="P:regulation of DNA-templated transcription"/>
    <property type="evidence" value="ECO:0007669"/>
    <property type="project" value="InterPro"/>
</dbReference>
<keyword evidence="1 2" id="KW-0238">DNA-binding</keyword>
<evidence type="ECO:0000256" key="2">
    <source>
        <dbReference type="PROSITE-ProRule" id="PRU01091"/>
    </source>
</evidence>
<reference evidence="4 5" key="1">
    <citation type="submission" date="2016-11" db="EMBL/GenBank/DDBJ databases">
        <title>Description of two novel members of the family Erysipelotrichaceae: Ileibacterium lipovorans gen. nov., sp. nov. and Dubosiella newyorkensis, gen. nov., sp. nov.</title>
        <authorList>
            <person name="Cox L.M."/>
            <person name="Sohn J."/>
            <person name="Tyrrell K.L."/>
            <person name="Citron D.M."/>
            <person name="Lawson P.A."/>
            <person name="Patel N.B."/>
            <person name="Iizumi T."/>
            <person name="Perez-Perez G.I."/>
            <person name="Goldstein E.J."/>
            <person name="Blaser M.J."/>
        </authorList>
    </citation>
    <scope>NUCLEOTIDE SEQUENCE [LARGE SCALE GENOMIC DNA]</scope>
    <source>
        <strain evidence="4 5">NYU-BL-A3</strain>
    </source>
</reference>
<protein>
    <recommendedName>
        <fullName evidence="3">OmpR/PhoB-type domain-containing protein</fullName>
    </recommendedName>
</protein>
<dbReference type="Gene3D" id="1.10.10.10">
    <property type="entry name" value="Winged helix-like DNA-binding domain superfamily/Winged helix DNA-binding domain"/>
    <property type="match status" value="1"/>
</dbReference>
<sequence>MNQNLENAIVLQDGLFYDPDLEEIVFNEKKLPLTFSQQKVVRTLLDQKGAVVNRKALMQELWQTDTYISEGSLTTCVSRLRSRLKNLGMPDPIRTKKGIGYYIP</sequence>
<dbReference type="InterPro" id="IPR001867">
    <property type="entry name" value="OmpR/PhoB-type_DNA-bd"/>
</dbReference>
<dbReference type="GO" id="GO:0003677">
    <property type="term" value="F:DNA binding"/>
    <property type="evidence" value="ECO:0007669"/>
    <property type="project" value="UniProtKB-UniRule"/>
</dbReference>
<dbReference type="Pfam" id="PF00486">
    <property type="entry name" value="Trans_reg_C"/>
    <property type="match status" value="1"/>
</dbReference>
<proteinExistence type="predicted"/>
<comment type="caution">
    <text evidence="4">The sequence shown here is derived from an EMBL/GenBank/DDBJ whole genome shotgun (WGS) entry which is preliminary data.</text>
</comment>
<dbReference type="PROSITE" id="PS51755">
    <property type="entry name" value="OMPR_PHOB"/>
    <property type="match status" value="1"/>
</dbReference>
<organism evidence="4 5">
    <name type="scientific">Ileibacterium valens</name>
    <dbReference type="NCBI Taxonomy" id="1862668"/>
    <lineage>
        <taxon>Bacteria</taxon>
        <taxon>Bacillati</taxon>
        <taxon>Bacillota</taxon>
        <taxon>Erysipelotrichia</taxon>
        <taxon>Erysipelotrichales</taxon>
        <taxon>Erysipelotrichaceae</taxon>
        <taxon>Ileibacterium</taxon>
    </lineage>
</organism>
<evidence type="ECO:0000313" key="4">
    <source>
        <dbReference type="EMBL" id="OLU43132.1"/>
    </source>
</evidence>
<name>A0A1U7NJ77_9FIRM</name>
<evidence type="ECO:0000313" key="5">
    <source>
        <dbReference type="Proteomes" id="UP000186341"/>
    </source>
</evidence>
<accession>A0A1U7NJ77</accession>
<gene>
    <name evidence="4" type="ORF">BO222_00450</name>
</gene>
<feature type="domain" description="OmpR/PhoB-type" evidence="3">
    <location>
        <begin position="6"/>
        <end position="104"/>
    </location>
</feature>
<dbReference type="GeneID" id="82201718"/>
<dbReference type="InterPro" id="IPR016032">
    <property type="entry name" value="Sig_transdc_resp-reg_C-effctor"/>
</dbReference>
<dbReference type="SMART" id="SM00862">
    <property type="entry name" value="Trans_reg_C"/>
    <property type="match status" value="1"/>
</dbReference>
<dbReference type="SUPFAM" id="SSF46894">
    <property type="entry name" value="C-terminal effector domain of the bipartite response regulators"/>
    <property type="match status" value="1"/>
</dbReference>
<feature type="DNA-binding region" description="OmpR/PhoB-type" evidence="2">
    <location>
        <begin position="6"/>
        <end position="104"/>
    </location>
</feature>
<dbReference type="AlphaFoldDB" id="A0A1U7NJ77"/>
<dbReference type="OrthoDB" id="9790442at2"/>
<dbReference type="RefSeq" id="WP_075817404.1">
    <property type="nucleotide sequence ID" value="NZ_CAJUTZ010000002.1"/>
</dbReference>
<evidence type="ECO:0000256" key="1">
    <source>
        <dbReference type="ARBA" id="ARBA00023125"/>
    </source>
</evidence>